<evidence type="ECO:0000313" key="4">
    <source>
        <dbReference type="Proteomes" id="UP000027920"/>
    </source>
</evidence>
<accession>A0A072PK43</accession>
<comment type="caution">
    <text evidence="3">The sequence shown here is derived from an EMBL/GenBank/DDBJ whole genome shotgun (WGS) entry which is preliminary data.</text>
</comment>
<protein>
    <recommendedName>
        <fullName evidence="2">Methyltransferase type 11 domain-containing protein</fullName>
    </recommendedName>
</protein>
<dbReference type="OrthoDB" id="10027013at2759"/>
<dbReference type="Pfam" id="PF08241">
    <property type="entry name" value="Methyltransf_11"/>
    <property type="match status" value="1"/>
</dbReference>
<organism evidence="3 4">
    <name type="scientific">Exophiala aquamarina CBS 119918</name>
    <dbReference type="NCBI Taxonomy" id="1182545"/>
    <lineage>
        <taxon>Eukaryota</taxon>
        <taxon>Fungi</taxon>
        <taxon>Dikarya</taxon>
        <taxon>Ascomycota</taxon>
        <taxon>Pezizomycotina</taxon>
        <taxon>Eurotiomycetes</taxon>
        <taxon>Chaetothyriomycetidae</taxon>
        <taxon>Chaetothyriales</taxon>
        <taxon>Herpotrichiellaceae</taxon>
        <taxon>Exophiala</taxon>
    </lineage>
</organism>
<dbReference type="RefSeq" id="XP_013262717.1">
    <property type="nucleotide sequence ID" value="XM_013407263.1"/>
</dbReference>
<feature type="coiled-coil region" evidence="1">
    <location>
        <begin position="288"/>
        <end position="315"/>
    </location>
</feature>
<dbReference type="InterPro" id="IPR029063">
    <property type="entry name" value="SAM-dependent_MTases_sf"/>
</dbReference>
<dbReference type="STRING" id="1182545.A0A072PK43"/>
<keyword evidence="4" id="KW-1185">Reference proteome</keyword>
<dbReference type="Gene3D" id="3.40.50.150">
    <property type="entry name" value="Vaccinia Virus protein VP39"/>
    <property type="match status" value="1"/>
</dbReference>
<keyword evidence="1" id="KW-0175">Coiled coil</keyword>
<dbReference type="AlphaFoldDB" id="A0A072PK43"/>
<dbReference type="InterPro" id="IPR013216">
    <property type="entry name" value="Methyltransf_11"/>
</dbReference>
<dbReference type="GeneID" id="25279904"/>
<dbReference type="PANTHER" id="PTHR44942">
    <property type="entry name" value="METHYLTRANSF_11 DOMAIN-CONTAINING PROTEIN"/>
    <property type="match status" value="1"/>
</dbReference>
<dbReference type="SUPFAM" id="SSF53335">
    <property type="entry name" value="S-adenosyl-L-methionine-dependent methyltransferases"/>
    <property type="match status" value="1"/>
</dbReference>
<reference evidence="3 4" key="1">
    <citation type="submission" date="2013-03" db="EMBL/GenBank/DDBJ databases">
        <title>The Genome Sequence of Exophiala aquamarina CBS 119918.</title>
        <authorList>
            <consortium name="The Broad Institute Genomics Platform"/>
            <person name="Cuomo C."/>
            <person name="de Hoog S."/>
            <person name="Gorbushina A."/>
            <person name="Walker B."/>
            <person name="Young S.K."/>
            <person name="Zeng Q."/>
            <person name="Gargeya S."/>
            <person name="Fitzgerald M."/>
            <person name="Haas B."/>
            <person name="Abouelleil A."/>
            <person name="Allen A.W."/>
            <person name="Alvarado L."/>
            <person name="Arachchi H.M."/>
            <person name="Berlin A.M."/>
            <person name="Chapman S.B."/>
            <person name="Gainer-Dewar J."/>
            <person name="Goldberg J."/>
            <person name="Griggs A."/>
            <person name="Gujja S."/>
            <person name="Hansen M."/>
            <person name="Howarth C."/>
            <person name="Imamovic A."/>
            <person name="Ireland A."/>
            <person name="Larimer J."/>
            <person name="McCowan C."/>
            <person name="Murphy C."/>
            <person name="Pearson M."/>
            <person name="Poon T.W."/>
            <person name="Priest M."/>
            <person name="Roberts A."/>
            <person name="Saif S."/>
            <person name="Shea T."/>
            <person name="Sisk P."/>
            <person name="Sykes S."/>
            <person name="Wortman J."/>
            <person name="Nusbaum C."/>
            <person name="Birren B."/>
        </authorList>
    </citation>
    <scope>NUCLEOTIDE SEQUENCE [LARGE SCALE GENOMIC DNA]</scope>
    <source>
        <strain evidence="3 4">CBS 119918</strain>
    </source>
</reference>
<feature type="domain" description="Methyltransferase type 11" evidence="2">
    <location>
        <begin position="55"/>
        <end position="163"/>
    </location>
</feature>
<dbReference type="GO" id="GO:0008757">
    <property type="term" value="F:S-adenosylmethionine-dependent methyltransferase activity"/>
    <property type="evidence" value="ECO:0007669"/>
    <property type="project" value="InterPro"/>
</dbReference>
<dbReference type="PANTHER" id="PTHR44942:SF10">
    <property type="entry name" value="METHYLTRANSFERASE TYPE 11 DOMAIN-CONTAINING PROTEIN"/>
    <property type="match status" value="1"/>
</dbReference>
<evidence type="ECO:0000256" key="1">
    <source>
        <dbReference type="SAM" id="Coils"/>
    </source>
</evidence>
<dbReference type="EMBL" id="AMGV01000003">
    <property type="protein sequence ID" value="KEF60127.1"/>
    <property type="molecule type" value="Genomic_DNA"/>
</dbReference>
<dbReference type="CDD" id="cd02440">
    <property type="entry name" value="AdoMet_MTases"/>
    <property type="match status" value="1"/>
</dbReference>
<name>A0A072PK43_9EURO</name>
<sequence length="333" mass="37231">MTSAQRPHQEEATFRNYDTSAAKRYAQYRSGWSDSLIQTLISQHTSFGGENGLLLDIGCGPGNSTRDLAPHFQSALGVDPSPGMVEVARGIPISTARGEPVRYEVGKAEEMSSLPALAQLSPESHGKECVDLITASTAAHWFNMPPFWAEAAKILKPGGSVILWCAGGFYIDANNTPNYDKVRQLLDRFELEVLEPFSTEGNVLCRNLYVGLKLPWDCVKDDQELKDVLEVFDPKDFTRLEYNKDGYVAPGESFVRGGRSDFDTMKKLMGTASPVQRWREAYKEQLQNGQVEDLLDKVMREIKELFAEVEEGKDRDWMDVGSAVAVLVVRKRR</sequence>
<evidence type="ECO:0000259" key="2">
    <source>
        <dbReference type="Pfam" id="PF08241"/>
    </source>
</evidence>
<proteinExistence type="predicted"/>
<gene>
    <name evidence="3" type="ORF">A1O9_04977</name>
</gene>
<evidence type="ECO:0000313" key="3">
    <source>
        <dbReference type="EMBL" id="KEF60127.1"/>
    </source>
</evidence>
<dbReference type="VEuPathDB" id="FungiDB:A1O9_04977"/>
<dbReference type="InterPro" id="IPR051052">
    <property type="entry name" value="Diverse_substrate_MTase"/>
</dbReference>
<dbReference type="Proteomes" id="UP000027920">
    <property type="component" value="Unassembled WGS sequence"/>
</dbReference>
<dbReference type="HOGENOM" id="CLU_049344_1_0_1"/>